<feature type="transmembrane region" description="Helical" evidence="1">
    <location>
        <begin position="155"/>
        <end position="172"/>
    </location>
</feature>
<name>A0ABD5NLW4_9EURY</name>
<dbReference type="GeneID" id="73903255"/>
<gene>
    <name evidence="2" type="ORF">ACFOUR_05755</name>
</gene>
<organism evidence="2 3">
    <name type="scientific">Halovivax cerinus</name>
    <dbReference type="NCBI Taxonomy" id="1487865"/>
    <lineage>
        <taxon>Archaea</taxon>
        <taxon>Methanobacteriati</taxon>
        <taxon>Methanobacteriota</taxon>
        <taxon>Stenosarchaea group</taxon>
        <taxon>Halobacteria</taxon>
        <taxon>Halobacteriales</taxon>
        <taxon>Natrialbaceae</taxon>
        <taxon>Halovivax</taxon>
    </lineage>
</organism>
<sequence>MAKIQLTPDWLIGPKSAGKALVMWLAIIAVVLGAVYVVSTGGLGAVGEVGNETISVTNSTDSVYVDVTGNENVTDGMNATISVTNESGSFVADREITLADNATTSTTIDADDIEKGNYTVIVEAEQTAVESVEIGTIEKESGGVPGAVEDNAAEIAVALVGVVALLVGVVLARDAS</sequence>
<evidence type="ECO:0000313" key="2">
    <source>
        <dbReference type="EMBL" id="MFC3957876.1"/>
    </source>
</evidence>
<protein>
    <recommendedName>
        <fullName evidence="4">PGF-CTERM sorting domain-containing protein</fullName>
    </recommendedName>
</protein>
<evidence type="ECO:0000256" key="1">
    <source>
        <dbReference type="SAM" id="Phobius"/>
    </source>
</evidence>
<dbReference type="RefSeq" id="WP_256530567.1">
    <property type="nucleotide sequence ID" value="NZ_CP101824.1"/>
</dbReference>
<dbReference type="Proteomes" id="UP001595846">
    <property type="component" value="Unassembled WGS sequence"/>
</dbReference>
<keyword evidence="1" id="KW-1133">Transmembrane helix</keyword>
<feature type="transmembrane region" description="Helical" evidence="1">
    <location>
        <begin position="21"/>
        <end position="39"/>
    </location>
</feature>
<keyword evidence="1" id="KW-0472">Membrane</keyword>
<keyword evidence="1" id="KW-0812">Transmembrane</keyword>
<dbReference type="EMBL" id="JBHSAQ010000002">
    <property type="protein sequence ID" value="MFC3957876.1"/>
    <property type="molecule type" value="Genomic_DNA"/>
</dbReference>
<evidence type="ECO:0008006" key="4">
    <source>
        <dbReference type="Google" id="ProtNLM"/>
    </source>
</evidence>
<accession>A0ABD5NLW4</accession>
<comment type="caution">
    <text evidence="2">The sequence shown here is derived from an EMBL/GenBank/DDBJ whole genome shotgun (WGS) entry which is preliminary data.</text>
</comment>
<keyword evidence="3" id="KW-1185">Reference proteome</keyword>
<evidence type="ECO:0000313" key="3">
    <source>
        <dbReference type="Proteomes" id="UP001595846"/>
    </source>
</evidence>
<proteinExistence type="predicted"/>
<reference evidence="2 3" key="1">
    <citation type="journal article" date="2019" name="Int. J. Syst. Evol. Microbiol.">
        <title>The Global Catalogue of Microorganisms (GCM) 10K type strain sequencing project: providing services to taxonomists for standard genome sequencing and annotation.</title>
        <authorList>
            <consortium name="The Broad Institute Genomics Platform"/>
            <consortium name="The Broad Institute Genome Sequencing Center for Infectious Disease"/>
            <person name="Wu L."/>
            <person name="Ma J."/>
        </authorList>
    </citation>
    <scope>NUCLEOTIDE SEQUENCE [LARGE SCALE GENOMIC DNA]</scope>
    <source>
        <strain evidence="2 3">IBRC-M 10256</strain>
    </source>
</reference>
<dbReference type="AlphaFoldDB" id="A0ABD5NLW4"/>